<evidence type="ECO:0000313" key="3">
    <source>
        <dbReference type="Proteomes" id="UP000182124"/>
    </source>
</evidence>
<dbReference type="AlphaFoldDB" id="A0A1G4W886"/>
<accession>A0A1G4W886</accession>
<organism evidence="2 3">
    <name type="scientific">Flavobacterium saliperosum</name>
    <dbReference type="NCBI Taxonomy" id="329186"/>
    <lineage>
        <taxon>Bacteria</taxon>
        <taxon>Pseudomonadati</taxon>
        <taxon>Bacteroidota</taxon>
        <taxon>Flavobacteriia</taxon>
        <taxon>Flavobacteriales</taxon>
        <taxon>Flavobacteriaceae</taxon>
        <taxon>Flavobacterium</taxon>
    </lineage>
</organism>
<reference evidence="2 3" key="1">
    <citation type="submission" date="2016-10" db="EMBL/GenBank/DDBJ databases">
        <authorList>
            <person name="de Groot N.N."/>
        </authorList>
    </citation>
    <scope>NUCLEOTIDE SEQUENCE [LARGE SCALE GENOMIC DNA]</scope>
    <source>
        <strain evidence="2 3">CGMCC 1.3801</strain>
    </source>
</reference>
<name>A0A1G4W886_9FLAO</name>
<dbReference type="Proteomes" id="UP000182124">
    <property type="component" value="Unassembled WGS sequence"/>
</dbReference>
<feature type="signal peptide" evidence="1">
    <location>
        <begin position="1"/>
        <end position="21"/>
    </location>
</feature>
<dbReference type="eggNOG" id="ENOG5032QP9">
    <property type="taxonomic scope" value="Bacteria"/>
</dbReference>
<proteinExistence type="predicted"/>
<keyword evidence="1" id="KW-0732">Signal</keyword>
<evidence type="ECO:0000313" key="2">
    <source>
        <dbReference type="EMBL" id="SCX18399.1"/>
    </source>
</evidence>
<dbReference type="RefSeq" id="WP_023576939.1">
    <property type="nucleotide sequence ID" value="NZ_CBCSBQ010000018.1"/>
</dbReference>
<feature type="chain" id="PRO_5010321371" evidence="1">
    <location>
        <begin position="22"/>
        <end position="174"/>
    </location>
</feature>
<gene>
    <name evidence="2" type="ORF">SAMN02927925_02687</name>
</gene>
<protein>
    <submittedName>
        <fullName evidence="2">Lipocalin-like domain-containing protein</fullName>
    </submittedName>
</protein>
<dbReference type="PROSITE" id="PS51257">
    <property type="entry name" value="PROKAR_LIPOPROTEIN"/>
    <property type="match status" value="1"/>
</dbReference>
<dbReference type="EMBL" id="FMTY01000009">
    <property type="protein sequence ID" value="SCX18399.1"/>
    <property type="molecule type" value="Genomic_DNA"/>
</dbReference>
<sequence length="174" mass="19011">MKRIKNLAVFALFSAVLLTSCGDTEPLDPAVATGNTQDEIIGRYRLTAFNTDVPTDLNNDGNTSTNQMSETSCYNNMFLNLNEDNTFTADSRGVDISVTETLVCFTDPVITGTWVYANGQLLLTYTEAGEQFTDTYTVAGDRISIRENEATIVGMPMDTPVFLSSGISIVYTKL</sequence>
<evidence type="ECO:0000256" key="1">
    <source>
        <dbReference type="SAM" id="SignalP"/>
    </source>
</evidence>
<dbReference type="STRING" id="329186.SAMN02927925_02687"/>